<keyword evidence="3 6" id="KW-1133">Transmembrane helix</keyword>
<dbReference type="EMBL" id="HACM01011742">
    <property type="protein sequence ID" value="CRZ12184.1"/>
    <property type="molecule type" value="Transcribed_RNA"/>
</dbReference>
<dbReference type="InterPro" id="IPR019184">
    <property type="entry name" value="Uncharacterised_TM-17"/>
</dbReference>
<evidence type="ECO:0000256" key="1">
    <source>
        <dbReference type="ARBA" id="ARBA00004141"/>
    </source>
</evidence>
<dbReference type="AlphaFoldDB" id="A0A0H5RTX2"/>
<sequence>MAILQSPEAMRSDALPGVPVPSHHPPKQLYLERQMSSSLSLQILLYYNVWYSGLYAVVNILITSFKISKYKDDQFVSVLTPILLGIWCLVEPCRLALAYAGNLQERIQHLAAFFFLTLFPQAFLVVYVLAIQKHVLTGETTSASIQIGFLVAELIIGYHTIQYIVKIQATRFRLDYGNSGAEQLIQSAVTYL</sequence>
<dbReference type="GO" id="GO:1905515">
    <property type="term" value="P:non-motile cilium assembly"/>
    <property type="evidence" value="ECO:0007669"/>
    <property type="project" value="TreeGrafter"/>
</dbReference>
<feature type="transmembrane region" description="Helical" evidence="6">
    <location>
        <begin position="74"/>
        <end position="90"/>
    </location>
</feature>
<comment type="subcellular location">
    <subcellularLocation>
        <location evidence="1">Membrane</location>
        <topology evidence="1">Multi-pass membrane protein</topology>
    </subcellularLocation>
</comment>
<name>A0A0H5RTX2_9EUKA</name>
<dbReference type="PANTHER" id="PTHR13531">
    <property type="entry name" value="GEO07735P1-RELATED-RELATED"/>
    <property type="match status" value="1"/>
</dbReference>
<protein>
    <recommendedName>
        <fullName evidence="8">Transmembrane protein 17</fullName>
    </recommendedName>
</protein>
<feature type="transmembrane region" description="Helical" evidence="6">
    <location>
        <begin position="143"/>
        <end position="165"/>
    </location>
</feature>
<keyword evidence="4 6" id="KW-0472">Membrane</keyword>
<organism evidence="7">
    <name type="scientific">Spongospora subterranea</name>
    <dbReference type="NCBI Taxonomy" id="70186"/>
    <lineage>
        <taxon>Eukaryota</taxon>
        <taxon>Sar</taxon>
        <taxon>Rhizaria</taxon>
        <taxon>Endomyxa</taxon>
        <taxon>Phytomyxea</taxon>
        <taxon>Plasmodiophorida</taxon>
        <taxon>Plasmodiophoridae</taxon>
        <taxon>Spongospora</taxon>
    </lineage>
</organism>
<dbReference type="GO" id="GO:0035869">
    <property type="term" value="C:ciliary transition zone"/>
    <property type="evidence" value="ECO:0007669"/>
    <property type="project" value="TreeGrafter"/>
</dbReference>
<evidence type="ECO:0000256" key="2">
    <source>
        <dbReference type="ARBA" id="ARBA00022692"/>
    </source>
</evidence>
<feature type="transmembrane region" description="Helical" evidence="6">
    <location>
        <begin position="110"/>
        <end position="131"/>
    </location>
</feature>
<evidence type="ECO:0008006" key="8">
    <source>
        <dbReference type="Google" id="ProtNLM"/>
    </source>
</evidence>
<dbReference type="Pfam" id="PF09799">
    <property type="entry name" value="Transmemb_17"/>
    <property type="match status" value="1"/>
</dbReference>
<evidence type="ECO:0000256" key="4">
    <source>
        <dbReference type="ARBA" id="ARBA00023136"/>
    </source>
</evidence>
<reference evidence="7" key="1">
    <citation type="submission" date="2015-04" db="EMBL/GenBank/DDBJ databases">
        <title>The genome sequence of the plant pathogenic Rhizarian Plasmodiophora brassicae reveals insights in its biotrophic life cycle and the origin of chitin synthesis.</title>
        <authorList>
            <person name="Schwelm A."/>
            <person name="Fogelqvist J."/>
            <person name="Knaust A."/>
            <person name="Julke S."/>
            <person name="Lilja T."/>
            <person name="Dhandapani V."/>
            <person name="Bonilla-Rosso G."/>
            <person name="Karlsson M."/>
            <person name="Shevchenko A."/>
            <person name="Choi S.R."/>
            <person name="Kim H.G."/>
            <person name="Park J.Y."/>
            <person name="Lim Y.P."/>
            <person name="Ludwig-Muller J."/>
            <person name="Dixelius C."/>
        </authorList>
    </citation>
    <scope>NUCLEOTIDE SEQUENCE</scope>
    <source>
        <tissue evidence="7">Potato root galls</tissue>
    </source>
</reference>
<keyword evidence="2 6" id="KW-0812">Transmembrane</keyword>
<dbReference type="GO" id="GO:0016020">
    <property type="term" value="C:membrane"/>
    <property type="evidence" value="ECO:0007669"/>
    <property type="project" value="UniProtKB-SubCell"/>
</dbReference>
<evidence type="ECO:0000256" key="5">
    <source>
        <dbReference type="SAM" id="MobiDB-lite"/>
    </source>
</evidence>
<evidence type="ECO:0000256" key="3">
    <source>
        <dbReference type="ARBA" id="ARBA00022989"/>
    </source>
</evidence>
<feature type="transmembrane region" description="Helical" evidence="6">
    <location>
        <begin position="43"/>
        <end position="62"/>
    </location>
</feature>
<dbReference type="PANTHER" id="PTHR13531:SF6">
    <property type="entry name" value="TMEM (HUMAN TRANSMEMBRANE PROTEIN) HOMOLOG"/>
    <property type="match status" value="1"/>
</dbReference>
<accession>A0A0H5RTX2</accession>
<proteinExistence type="predicted"/>
<evidence type="ECO:0000313" key="7">
    <source>
        <dbReference type="EMBL" id="CRZ12184.1"/>
    </source>
</evidence>
<feature type="region of interest" description="Disordered" evidence="5">
    <location>
        <begin position="1"/>
        <end position="20"/>
    </location>
</feature>
<evidence type="ECO:0000256" key="6">
    <source>
        <dbReference type="SAM" id="Phobius"/>
    </source>
</evidence>